<dbReference type="AlphaFoldDB" id="A0A7R8H5G0"/>
<gene>
    <name evidence="1" type="ORF">LSAA_7155</name>
</gene>
<sequence length="153" mass="17706">MTEEIVKDIGEAWYTLKVDGTKDPPCCKNIRYVDTRNTTKQCDAKYLTRLVLAQLREDAENRAGGIAEREVPYVHCFNHQLHLVVVQALYSDFAMENFFEKGACSTKEKACLIQITVEKDITKKLTGEWKDMLLRRFSTTSRRLSSEAKKYFL</sequence>
<dbReference type="EMBL" id="HG994582">
    <property type="protein sequence ID" value="CAF2882064.1"/>
    <property type="molecule type" value="Genomic_DNA"/>
</dbReference>
<keyword evidence="2" id="KW-1185">Reference proteome</keyword>
<name>A0A7R8H5G0_LEPSM</name>
<evidence type="ECO:0000313" key="2">
    <source>
        <dbReference type="Proteomes" id="UP000675881"/>
    </source>
</evidence>
<proteinExistence type="predicted"/>
<reference evidence="1" key="1">
    <citation type="submission" date="2021-02" db="EMBL/GenBank/DDBJ databases">
        <authorList>
            <person name="Bekaert M."/>
        </authorList>
    </citation>
    <scope>NUCLEOTIDE SEQUENCE</scope>
    <source>
        <strain evidence="1">IoA-00</strain>
    </source>
</reference>
<protein>
    <submittedName>
        <fullName evidence="1">(salmon louse) hypothetical protein</fullName>
    </submittedName>
</protein>
<dbReference type="Proteomes" id="UP000675881">
    <property type="component" value="Chromosome 3"/>
</dbReference>
<organism evidence="1 2">
    <name type="scientific">Lepeophtheirus salmonis</name>
    <name type="common">Salmon louse</name>
    <name type="synonym">Caligus salmonis</name>
    <dbReference type="NCBI Taxonomy" id="72036"/>
    <lineage>
        <taxon>Eukaryota</taxon>
        <taxon>Metazoa</taxon>
        <taxon>Ecdysozoa</taxon>
        <taxon>Arthropoda</taxon>
        <taxon>Crustacea</taxon>
        <taxon>Multicrustacea</taxon>
        <taxon>Hexanauplia</taxon>
        <taxon>Copepoda</taxon>
        <taxon>Siphonostomatoida</taxon>
        <taxon>Caligidae</taxon>
        <taxon>Lepeophtheirus</taxon>
    </lineage>
</organism>
<evidence type="ECO:0000313" key="1">
    <source>
        <dbReference type="EMBL" id="CAF2882064.1"/>
    </source>
</evidence>
<accession>A0A7R8H5G0</accession>